<reference evidence="2 3" key="1">
    <citation type="submission" date="2017-04" db="EMBL/GenBank/DDBJ databases">
        <authorList>
            <person name="Afonso C.L."/>
            <person name="Miller P.J."/>
            <person name="Scott M.A."/>
            <person name="Spackman E."/>
            <person name="Goraichik I."/>
            <person name="Dimitrov K.M."/>
            <person name="Suarez D.L."/>
            <person name="Swayne D.E."/>
        </authorList>
    </citation>
    <scope>NUCLEOTIDE SEQUENCE [LARGE SCALE GENOMIC DNA]</scope>
    <source>
        <strain evidence="2 3">11</strain>
    </source>
</reference>
<dbReference type="InterPro" id="IPR000086">
    <property type="entry name" value="NUDIX_hydrolase_dom"/>
</dbReference>
<protein>
    <submittedName>
        <fullName evidence="2">8-oxo-dGTP diphosphatase</fullName>
    </submittedName>
</protein>
<dbReference type="AlphaFoldDB" id="A0A1X7K333"/>
<evidence type="ECO:0000259" key="1">
    <source>
        <dbReference type="PROSITE" id="PS51462"/>
    </source>
</evidence>
<dbReference type="EMBL" id="FXAZ01000002">
    <property type="protein sequence ID" value="SMG34997.1"/>
    <property type="molecule type" value="Genomic_DNA"/>
</dbReference>
<dbReference type="SUPFAM" id="SSF55811">
    <property type="entry name" value="Nudix"/>
    <property type="match status" value="1"/>
</dbReference>
<sequence>MELRLMSTALLFHDDNVLLMKKETSRLTDQPFWSGLGGHIEAHEWNWPMKGCYREIYEESGITAADITDLRLRYILIRMKQDEIRQQFVYFGQTNSTQYVNSDEGELYWKHLNDLEELHMSRNIKGMLEHYQQHQDQSEIMIGTMTIDEAATPIIQWSELKDPIIF</sequence>
<keyword evidence="3" id="KW-1185">Reference proteome</keyword>
<dbReference type="InterPro" id="IPR015797">
    <property type="entry name" value="NUDIX_hydrolase-like_dom_sf"/>
</dbReference>
<evidence type="ECO:0000313" key="3">
    <source>
        <dbReference type="Proteomes" id="UP000193834"/>
    </source>
</evidence>
<proteinExistence type="predicted"/>
<dbReference type="RefSeq" id="WP_176228883.1">
    <property type="nucleotide sequence ID" value="NZ_FXAZ01000002.1"/>
</dbReference>
<accession>A0A1X7K333</accession>
<dbReference type="Pfam" id="PF00293">
    <property type="entry name" value="NUDIX"/>
    <property type="match status" value="1"/>
</dbReference>
<name>A0A1X7K333_9BACL</name>
<dbReference type="STRING" id="1852522.SAMN06295960_1983"/>
<dbReference type="PROSITE" id="PS51462">
    <property type="entry name" value="NUDIX"/>
    <property type="match status" value="1"/>
</dbReference>
<organism evidence="2 3">
    <name type="scientific">Paenibacillus aquistagni</name>
    <dbReference type="NCBI Taxonomy" id="1852522"/>
    <lineage>
        <taxon>Bacteria</taxon>
        <taxon>Bacillati</taxon>
        <taxon>Bacillota</taxon>
        <taxon>Bacilli</taxon>
        <taxon>Bacillales</taxon>
        <taxon>Paenibacillaceae</taxon>
        <taxon>Paenibacillus</taxon>
    </lineage>
</organism>
<feature type="domain" description="Nudix hydrolase" evidence="1">
    <location>
        <begin position="2"/>
        <end position="132"/>
    </location>
</feature>
<dbReference type="Proteomes" id="UP000193834">
    <property type="component" value="Unassembled WGS sequence"/>
</dbReference>
<gene>
    <name evidence="2" type="ORF">SAMN06295960_1983</name>
</gene>
<evidence type="ECO:0000313" key="2">
    <source>
        <dbReference type="EMBL" id="SMG34997.1"/>
    </source>
</evidence>
<dbReference type="Gene3D" id="3.90.79.10">
    <property type="entry name" value="Nucleoside Triphosphate Pyrophosphohydrolase"/>
    <property type="match status" value="1"/>
</dbReference>